<evidence type="ECO:0000313" key="15">
    <source>
        <dbReference type="EMBL" id="CUC10774.1"/>
    </source>
</evidence>
<keyword evidence="6" id="KW-0418">Kinase</keyword>
<organism evidence="15">
    <name type="scientific">Chromera velia CCMP2878</name>
    <dbReference type="NCBI Taxonomy" id="1169474"/>
    <lineage>
        <taxon>Eukaryota</taxon>
        <taxon>Sar</taxon>
        <taxon>Alveolata</taxon>
        <taxon>Colpodellida</taxon>
        <taxon>Chromeraceae</taxon>
        <taxon>Chromera</taxon>
    </lineage>
</organism>
<feature type="compositionally biased region" description="Basic residues" evidence="12">
    <location>
        <begin position="55"/>
        <end position="65"/>
    </location>
</feature>
<dbReference type="CDD" id="cd05123">
    <property type="entry name" value="STKc_AGC"/>
    <property type="match status" value="1"/>
</dbReference>
<keyword evidence="2 11" id="KW-0723">Serine/threonine-protein kinase</keyword>
<dbReference type="PROSITE" id="PS00108">
    <property type="entry name" value="PROTEIN_KINASE_ST"/>
    <property type="match status" value="1"/>
</dbReference>
<dbReference type="InterPro" id="IPR008271">
    <property type="entry name" value="Ser/Thr_kinase_AS"/>
</dbReference>
<sequence>MSAPAAEAPQATDPPTSVPSAPVAASSSSSTQATSAPASAEPKVQTLGLNSAQAHAHHHHHHAHHAQPVQHMPQVPENVAVDSSAADLPSVPTKEKVTLDDFTLLKVIGKGSYGQVMLVRSKYDGNVYAMKMLRKENIVKRNQVEHTKTERSVLEYISHPFIVQLVYAFQTAKKLYFVLEYCPGGELFFHLSRAGRFTEVRARFYSAEILLALEHLHSLNIVYRDLKPENVLLDAEGHVRLTDFGLSKEGIEDNFSARSLCGTPEYLAPEILNQVGHGKAVDWWSLGALIYEMLTGLPPFYTRDREKLFENIRHGELKYPPFVSPVAKSLLQGLFHRDPAKRLGGGPRDAEEIKCHPFFASLDWHAAAQRRLQPPFKPSISSNTDTQYFDKEFVNLPVINSEVPENPLSTAMASSQGGGASGKTGDPQTAVVGSRGNQPPVLPPSGGGVEFEGFTYDPRTESELLTGGGPGGEGPGGGLSSGGRGQKGGVLEGGVF</sequence>
<evidence type="ECO:0000256" key="12">
    <source>
        <dbReference type="SAM" id="MobiDB-lite"/>
    </source>
</evidence>
<dbReference type="GO" id="GO:0004674">
    <property type="term" value="F:protein serine/threonine kinase activity"/>
    <property type="evidence" value="ECO:0007669"/>
    <property type="project" value="UniProtKB-KW"/>
</dbReference>
<accession>A0A0K6SAU2</accession>
<feature type="domain" description="Protein kinase" evidence="13">
    <location>
        <begin position="102"/>
        <end position="359"/>
    </location>
</feature>
<feature type="domain" description="AGC-kinase C-terminal" evidence="14">
    <location>
        <begin position="360"/>
        <end position="466"/>
    </location>
</feature>
<evidence type="ECO:0000256" key="11">
    <source>
        <dbReference type="RuleBase" id="RU000304"/>
    </source>
</evidence>
<dbReference type="PROSITE" id="PS51285">
    <property type="entry name" value="AGC_KINASE_CTER"/>
    <property type="match status" value="1"/>
</dbReference>
<keyword evidence="3" id="KW-0597">Phosphoprotein</keyword>
<feature type="region of interest" description="Disordered" evidence="12">
    <location>
        <begin position="408"/>
        <end position="496"/>
    </location>
</feature>
<keyword evidence="7 10" id="KW-0067">ATP-binding</keyword>
<evidence type="ECO:0000259" key="13">
    <source>
        <dbReference type="PROSITE" id="PS50011"/>
    </source>
</evidence>
<feature type="region of interest" description="Disordered" evidence="12">
    <location>
        <begin position="1"/>
        <end position="43"/>
    </location>
</feature>
<dbReference type="Gene3D" id="3.30.200.20">
    <property type="entry name" value="Phosphorylase Kinase, domain 1"/>
    <property type="match status" value="1"/>
</dbReference>
<dbReference type="PROSITE" id="PS00107">
    <property type="entry name" value="PROTEIN_KINASE_ATP"/>
    <property type="match status" value="1"/>
</dbReference>
<feature type="compositionally biased region" description="Low complexity" evidence="12">
    <location>
        <begin position="11"/>
        <end position="40"/>
    </location>
</feature>
<dbReference type="PANTHER" id="PTHR24351">
    <property type="entry name" value="RIBOSOMAL PROTEIN S6 KINASE"/>
    <property type="match status" value="1"/>
</dbReference>
<evidence type="ECO:0000256" key="10">
    <source>
        <dbReference type="PROSITE-ProRule" id="PRU10141"/>
    </source>
</evidence>
<evidence type="ECO:0000256" key="9">
    <source>
        <dbReference type="ARBA" id="ARBA00048679"/>
    </source>
</evidence>
<dbReference type="InterPro" id="IPR000719">
    <property type="entry name" value="Prot_kinase_dom"/>
</dbReference>
<feature type="region of interest" description="Disordered" evidence="12">
    <location>
        <begin position="51"/>
        <end position="70"/>
    </location>
</feature>
<dbReference type="PhylomeDB" id="A0A0K6SAU2"/>
<dbReference type="InterPro" id="IPR000961">
    <property type="entry name" value="AGC-kinase_C"/>
</dbReference>
<proteinExistence type="inferred from homology"/>
<reference evidence="15" key="1">
    <citation type="submission" date="2014-11" db="EMBL/GenBank/DDBJ databases">
        <title>Molecular phylogeny of cliff fern family Woodsiaceae with morphological implications.</title>
        <authorList>
            <person name="Shao Y.-Z."/>
            <person name="Wei R."/>
            <person name="Zhang X.-C."/>
        </authorList>
    </citation>
    <scope>NUCLEOTIDE SEQUENCE</scope>
</reference>
<evidence type="ECO:0000256" key="2">
    <source>
        <dbReference type="ARBA" id="ARBA00022527"/>
    </source>
</evidence>
<dbReference type="InterPro" id="IPR045270">
    <property type="entry name" value="STKc_AGC"/>
</dbReference>
<dbReference type="PROSITE" id="PS50011">
    <property type="entry name" value="PROTEIN_KINASE_DOM"/>
    <property type="match status" value="1"/>
</dbReference>
<dbReference type="Pfam" id="PF00433">
    <property type="entry name" value="Pkinase_C"/>
    <property type="match status" value="1"/>
</dbReference>
<dbReference type="InterPro" id="IPR017892">
    <property type="entry name" value="Pkinase_C"/>
</dbReference>
<dbReference type="AlphaFoldDB" id="A0A0K6SAU2"/>
<dbReference type="SUPFAM" id="SSF56112">
    <property type="entry name" value="Protein kinase-like (PK-like)"/>
    <property type="match status" value="1"/>
</dbReference>
<dbReference type="Pfam" id="PF00069">
    <property type="entry name" value="Pkinase"/>
    <property type="match status" value="1"/>
</dbReference>
<dbReference type="Gene3D" id="1.10.510.10">
    <property type="entry name" value="Transferase(Phosphotransferase) domain 1"/>
    <property type="match status" value="1"/>
</dbReference>
<evidence type="ECO:0000256" key="6">
    <source>
        <dbReference type="ARBA" id="ARBA00022777"/>
    </source>
</evidence>
<dbReference type="EC" id="2.7.11.1" evidence="1"/>
<keyword evidence="4" id="KW-0808">Transferase</keyword>
<protein>
    <recommendedName>
        <fullName evidence="1">non-specific serine/threonine protein kinase</fullName>
        <ecNumber evidence="1">2.7.11.1</ecNumber>
    </recommendedName>
</protein>
<evidence type="ECO:0000256" key="1">
    <source>
        <dbReference type="ARBA" id="ARBA00012513"/>
    </source>
</evidence>
<evidence type="ECO:0000256" key="7">
    <source>
        <dbReference type="ARBA" id="ARBA00022840"/>
    </source>
</evidence>
<feature type="binding site" evidence="10">
    <location>
        <position position="131"/>
    </location>
    <ligand>
        <name>ATP</name>
        <dbReference type="ChEBI" id="CHEBI:30616"/>
    </ligand>
</feature>
<keyword evidence="5 10" id="KW-0547">Nucleotide-binding</keyword>
<evidence type="ECO:0000256" key="8">
    <source>
        <dbReference type="ARBA" id="ARBA00047899"/>
    </source>
</evidence>
<evidence type="ECO:0000256" key="3">
    <source>
        <dbReference type="ARBA" id="ARBA00022553"/>
    </source>
</evidence>
<comment type="catalytic activity">
    <reaction evidence="8">
        <text>L-threonyl-[protein] + ATP = O-phospho-L-threonyl-[protein] + ADP + H(+)</text>
        <dbReference type="Rhea" id="RHEA:46608"/>
        <dbReference type="Rhea" id="RHEA-COMP:11060"/>
        <dbReference type="Rhea" id="RHEA-COMP:11605"/>
        <dbReference type="ChEBI" id="CHEBI:15378"/>
        <dbReference type="ChEBI" id="CHEBI:30013"/>
        <dbReference type="ChEBI" id="CHEBI:30616"/>
        <dbReference type="ChEBI" id="CHEBI:61977"/>
        <dbReference type="ChEBI" id="CHEBI:456216"/>
        <dbReference type="EC" id="2.7.11.1"/>
    </reaction>
</comment>
<dbReference type="GO" id="GO:0005524">
    <property type="term" value="F:ATP binding"/>
    <property type="evidence" value="ECO:0007669"/>
    <property type="project" value="UniProtKB-UniRule"/>
</dbReference>
<name>A0A0K6SAU2_9ALVE</name>
<dbReference type="GO" id="GO:0106310">
    <property type="term" value="F:protein serine kinase activity"/>
    <property type="evidence" value="ECO:0007669"/>
    <property type="project" value="RHEA"/>
</dbReference>
<evidence type="ECO:0000256" key="4">
    <source>
        <dbReference type="ARBA" id="ARBA00022679"/>
    </source>
</evidence>
<dbReference type="InterPro" id="IPR017441">
    <property type="entry name" value="Protein_kinase_ATP_BS"/>
</dbReference>
<feature type="compositionally biased region" description="Gly residues" evidence="12">
    <location>
        <begin position="466"/>
        <end position="496"/>
    </location>
</feature>
<evidence type="ECO:0000256" key="5">
    <source>
        <dbReference type="ARBA" id="ARBA00022741"/>
    </source>
</evidence>
<dbReference type="FunFam" id="3.30.200.20:FF:000048">
    <property type="entry name" value="Non-specific serine/threonine protein kinase"/>
    <property type="match status" value="1"/>
</dbReference>
<evidence type="ECO:0000259" key="14">
    <source>
        <dbReference type="PROSITE" id="PS51285"/>
    </source>
</evidence>
<comment type="catalytic activity">
    <reaction evidence="9">
        <text>L-seryl-[protein] + ATP = O-phospho-L-seryl-[protein] + ADP + H(+)</text>
        <dbReference type="Rhea" id="RHEA:17989"/>
        <dbReference type="Rhea" id="RHEA-COMP:9863"/>
        <dbReference type="Rhea" id="RHEA-COMP:11604"/>
        <dbReference type="ChEBI" id="CHEBI:15378"/>
        <dbReference type="ChEBI" id="CHEBI:29999"/>
        <dbReference type="ChEBI" id="CHEBI:30616"/>
        <dbReference type="ChEBI" id="CHEBI:83421"/>
        <dbReference type="ChEBI" id="CHEBI:456216"/>
        <dbReference type="EC" id="2.7.11.1"/>
    </reaction>
</comment>
<dbReference type="InterPro" id="IPR011009">
    <property type="entry name" value="Kinase-like_dom_sf"/>
</dbReference>
<gene>
    <name evidence="15" type="ORF">Cvel_11978.t2.CR2</name>
</gene>
<dbReference type="EMBL" id="CDMZ01005697">
    <property type="protein sequence ID" value="CUC10774.1"/>
    <property type="molecule type" value="Genomic_DNA"/>
</dbReference>
<dbReference type="VEuPathDB" id="CryptoDB:Cvel_11978"/>
<dbReference type="SMART" id="SM00220">
    <property type="entry name" value="S_TKc"/>
    <property type="match status" value="1"/>
</dbReference>
<comment type="similarity">
    <text evidence="11">Belongs to the protein kinase superfamily.</text>
</comment>
<dbReference type="FunFam" id="1.10.510.10:FF:000008">
    <property type="entry name" value="Non-specific serine/threonine protein kinase"/>
    <property type="match status" value="1"/>
</dbReference>
<dbReference type="SMART" id="SM00133">
    <property type="entry name" value="S_TK_X"/>
    <property type="match status" value="1"/>
</dbReference>